<organism evidence="2 3">
    <name type="scientific">Elysia crispata</name>
    <name type="common">lettuce slug</name>
    <dbReference type="NCBI Taxonomy" id="231223"/>
    <lineage>
        <taxon>Eukaryota</taxon>
        <taxon>Metazoa</taxon>
        <taxon>Spiralia</taxon>
        <taxon>Lophotrochozoa</taxon>
        <taxon>Mollusca</taxon>
        <taxon>Gastropoda</taxon>
        <taxon>Heterobranchia</taxon>
        <taxon>Euthyneura</taxon>
        <taxon>Panpulmonata</taxon>
        <taxon>Sacoglossa</taxon>
        <taxon>Placobranchoidea</taxon>
        <taxon>Plakobranchidae</taxon>
        <taxon>Elysia</taxon>
    </lineage>
</organism>
<feature type="compositionally biased region" description="Low complexity" evidence="1">
    <location>
        <begin position="103"/>
        <end position="117"/>
    </location>
</feature>
<feature type="compositionally biased region" description="Basic and acidic residues" evidence="1">
    <location>
        <begin position="129"/>
        <end position="143"/>
    </location>
</feature>
<dbReference type="EMBL" id="JAWDGP010003058">
    <property type="protein sequence ID" value="KAK3777777.1"/>
    <property type="molecule type" value="Genomic_DNA"/>
</dbReference>
<sequence>MKRWDKEAPLCATVRETNSAARGRLGGIYCANSQLVALASLYSPATTGPQHFKRAERMEWPSIPGGMITSQIKHQCPVAPDSSILRSILSSWLSQPDIRHLKPAPFSSSPPTSPRASNITVTDDEEEDSITHLERVELRPSSG</sequence>
<evidence type="ECO:0000313" key="2">
    <source>
        <dbReference type="EMBL" id="KAK3777777.1"/>
    </source>
</evidence>
<protein>
    <submittedName>
        <fullName evidence="2">Uncharacterized protein</fullName>
    </submittedName>
</protein>
<gene>
    <name evidence="2" type="ORF">RRG08_038027</name>
</gene>
<keyword evidence="3" id="KW-1185">Reference proteome</keyword>
<evidence type="ECO:0000313" key="3">
    <source>
        <dbReference type="Proteomes" id="UP001283361"/>
    </source>
</evidence>
<proteinExistence type="predicted"/>
<dbReference type="AlphaFoldDB" id="A0AAE1A052"/>
<reference evidence="2" key="1">
    <citation type="journal article" date="2023" name="G3 (Bethesda)">
        <title>A reference genome for the long-term kleptoplast-retaining sea slug Elysia crispata morphotype clarki.</title>
        <authorList>
            <person name="Eastman K.E."/>
            <person name="Pendleton A.L."/>
            <person name="Shaikh M.A."/>
            <person name="Suttiyut T."/>
            <person name="Ogas R."/>
            <person name="Tomko P."/>
            <person name="Gavelis G."/>
            <person name="Widhalm J.R."/>
            <person name="Wisecaver J.H."/>
        </authorList>
    </citation>
    <scope>NUCLEOTIDE SEQUENCE</scope>
    <source>
        <strain evidence="2">ECLA1</strain>
    </source>
</reference>
<evidence type="ECO:0000256" key="1">
    <source>
        <dbReference type="SAM" id="MobiDB-lite"/>
    </source>
</evidence>
<feature type="region of interest" description="Disordered" evidence="1">
    <location>
        <begin position="100"/>
        <end position="143"/>
    </location>
</feature>
<accession>A0AAE1A052</accession>
<comment type="caution">
    <text evidence="2">The sequence shown here is derived from an EMBL/GenBank/DDBJ whole genome shotgun (WGS) entry which is preliminary data.</text>
</comment>
<name>A0AAE1A052_9GAST</name>
<dbReference type="Proteomes" id="UP001283361">
    <property type="component" value="Unassembled WGS sequence"/>
</dbReference>